<dbReference type="EMBL" id="BJXA01000021">
    <property type="protein sequence ID" value="GEM39070.1"/>
    <property type="molecule type" value="Genomic_DNA"/>
</dbReference>
<dbReference type="InterPro" id="IPR014030">
    <property type="entry name" value="Ketoacyl_synth_N"/>
</dbReference>
<keyword evidence="5" id="KW-0443">Lipid metabolism</keyword>
<proteinExistence type="inferred from homology"/>
<evidence type="ECO:0000313" key="9">
    <source>
        <dbReference type="EMBL" id="GEM39070.1"/>
    </source>
</evidence>
<evidence type="ECO:0000256" key="1">
    <source>
        <dbReference type="ARBA" id="ARBA00004796"/>
    </source>
</evidence>
<evidence type="ECO:0000256" key="2">
    <source>
        <dbReference type="ARBA" id="ARBA00008467"/>
    </source>
</evidence>
<dbReference type="GO" id="GO:0005829">
    <property type="term" value="C:cytosol"/>
    <property type="evidence" value="ECO:0007669"/>
    <property type="project" value="TreeGrafter"/>
</dbReference>
<evidence type="ECO:0000256" key="7">
    <source>
        <dbReference type="RuleBase" id="RU003694"/>
    </source>
</evidence>
<dbReference type="UniPathway" id="UPA00915"/>
<dbReference type="Gene3D" id="3.40.47.10">
    <property type="match status" value="2"/>
</dbReference>
<dbReference type="SUPFAM" id="SSF53901">
    <property type="entry name" value="Thiolase-like"/>
    <property type="match status" value="2"/>
</dbReference>
<dbReference type="PANTHER" id="PTHR11712:SF336">
    <property type="entry name" value="3-OXOACYL-[ACYL-CARRIER-PROTEIN] SYNTHASE, MITOCHONDRIAL"/>
    <property type="match status" value="1"/>
</dbReference>
<organism evidence="9 10">
    <name type="scientific">Nocardia ninae NBRC 108245</name>
    <dbReference type="NCBI Taxonomy" id="1210091"/>
    <lineage>
        <taxon>Bacteria</taxon>
        <taxon>Bacillati</taxon>
        <taxon>Actinomycetota</taxon>
        <taxon>Actinomycetes</taxon>
        <taxon>Mycobacteriales</taxon>
        <taxon>Nocardiaceae</taxon>
        <taxon>Nocardia</taxon>
    </lineage>
</organism>
<evidence type="ECO:0000256" key="3">
    <source>
        <dbReference type="ARBA" id="ARBA00022516"/>
    </source>
</evidence>
<accession>A0A511MEI6</accession>
<dbReference type="Proteomes" id="UP000321424">
    <property type="component" value="Unassembled WGS sequence"/>
</dbReference>
<dbReference type="Pfam" id="PF02801">
    <property type="entry name" value="Ketoacyl-synt_C"/>
    <property type="match status" value="1"/>
</dbReference>
<dbReference type="InterPro" id="IPR020841">
    <property type="entry name" value="PKS_Beta-ketoAc_synthase_dom"/>
</dbReference>
<sequence>MRDISEFSTRNGGFRSVVVTAVEVSSALGADAESTWKGLVAGESGVRALDDAEIESRQLPINIGAQFKSDPTAELDRIKKRRMSYVQQVAYVMGKRVWETLGAPEVDQDRLGISIGTGIGGAEVIVDSNDLLRDQSYRKVSPFAIPMAMPNGPAAVVGLELGARASVVTPVSACSSGCEALVHAWRSIILGEADIIVAGGVEGRINALALAGFTNMRALSSRVAEPERASRPFDRDRDGFVFGESAALLVLESEEHALARGARPLARLLGAGLTADGYHLVAPDPEGRGNARAMRRALQTAGVDGTEVDHVNAHATGTPFGDLAEAKGIAAAIGKHPAVYAPKSALGHSAGAVGALEAAISVLTLRDGVIPPTLNLENQDADIDLDIVSGAARYADIQYVMNNSYGFGGHNAAVLFGKY</sequence>
<dbReference type="OrthoDB" id="9808669at2"/>
<comment type="similarity">
    <text evidence="2 7">Belongs to the thiolase-like superfamily. Beta-ketoacyl-ACP synthases family.</text>
</comment>
<evidence type="ECO:0000256" key="4">
    <source>
        <dbReference type="ARBA" id="ARBA00022679"/>
    </source>
</evidence>
<comment type="caution">
    <text evidence="9">The sequence shown here is derived from an EMBL/GenBank/DDBJ whole genome shotgun (WGS) entry which is preliminary data.</text>
</comment>
<dbReference type="FunFam" id="3.40.47.10:FF:000029">
    <property type="entry name" value="3-oxoacyl-[acyl-carrier-protein] synthase 1"/>
    <property type="match status" value="1"/>
</dbReference>
<dbReference type="InterPro" id="IPR000794">
    <property type="entry name" value="Beta-ketoacyl_synthase"/>
</dbReference>
<keyword evidence="3" id="KW-0444">Lipid biosynthesis</keyword>
<dbReference type="AlphaFoldDB" id="A0A511MEI6"/>
<evidence type="ECO:0000256" key="6">
    <source>
        <dbReference type="ARBA" id="ARBA00023315"/>
    </source>
</evidence>
<dbReference type="InterPro" id="IPR016039">
    <property type="entry name" value="Thiolase-like"/>
</dbReference>
<dbReference type="InterPro" id="IPR014031">
    <property type="entry name" value="Ketoacyl_synth_C"/>
</dbReference>
<name>A0A511MEI6_9NOCA</name>
<keyword evidence="4 7" id="KW-0808">Transferase</keyword>
<dbReference type="SMART" id="SM00825">
    <property type="entry name" value="PKS_KS"/>
    <property type="match status" value="1"/>
</dbReference>
<comment type="pathway">
    <text evidence="1">Lipid metabolism; mycolic acid biosynthesis.</text>
</comment>
<evidence type="ECO:0000256" key="5">
    <source>
        <dbReference type="ARBA" id="ARBA00023160"/>
    </source>
</evidence>
<dbReference type="FunFam" id="3.40.47.10:FF:000018">
    <property type="entry name" value="3-oxoacyl-[acyl-carrier-protein] synthase 2"/>
    <property type="match status" value="1"/>
</dbReference>
<keyword evidence="10" id="KW-1185">Reference proteome</keyword>
<dbReference type="PROSITE" id="PS52004">
    <property type="entry name" value="KS3_2"/>
    <property type="match status" value="1"/>
</dbReference>
<dbReference type="GO" id="GO:0004315">
    <property type="term" value="F:3-oxoacyl-[acyl-carrier-protein] synthase activity"/>
    <property type="evidence" value="ECO:0007669"/>
    <property type="project" value="UniProtKB-ARBA"/>
</dbReference>
<gene>
    <name evidence="9" type="ORF">NN4_35890</name>
</gene>
<reference evidence="9 10" key="1">
    <citation type="submission" date="2019-07" db="EMBL/GenBank/DDBJ databases">
        <title>Whole genome shotgun sequence of Nocardia ninae NBRC 108245.</title>
        <authorList>
            <person name="Hosoyama A."/>
            <person name="Uohara A."/>
            <person name="Ohji S."/>
            <person name="Ichikawa N."/>
        </authorList>
    </citation>
    <scope>NUCLEOTIDE SEQUENCE [LARGE SCALE GENOMIC DNA]</scope>
    <source>
        <strain evidence="9 10">NBRC 108245</strain>
    </source>
</reference>
<keyword evidence="5" id="KW-0276">Fatty acid metabolism</keyword>
<protein>
    <submittedName>
        <fullName evidence="9">3-oxoacyl-[acyl-carrier-protein] synthase 1 KasA</fullName>
    </submittedName>
</protein>
<evidence type="ECO:0000313" key="10">
    <source>
        <dbReference type="Proteomes" id="UP000321424"/>
    </source>
</evidence>
<keyword evidence="6" id="KW-0012">Acyltransferase</keyword>
<keyword evidence="5" id="KW-0275">Fatty acid biosynthesis</keyword>
<dbReference type="RefSeq" id="WP_147132220.1">
    <property type="nucleotide sequence ID" value="NZ_BJXA01000021.1"/>
</dbReference>
<dbReference type="NCBIfam" id="NF005916">
    <property type="entry name" value="PRK07910.1"/>
    <property type="match status" value="1"/>
</dbReference>
<feature type="domain" description="Ketosynthase family 3 (KS3)" evidence="8">
    <location>
        <begin position="14"/>
        <end position="418"/>
    </location>
</feature>
<evidence type="ECO:0000259" key="8">
    <source>
        <dbReference type="PROSITE" id="PS52004"/>
    </source>
</evidence>
<dbReference type="CDD" id="cd00834">
    <property type="entry name" value="KAS_I_II"/>
    <property type="match status" value="1"/>
</dbReference>
<dbReference type="Pfam" id="PF00109">
    <property type="entry name" value="ketoacyl-synt"/>
    <property type="match status" value="1"/>
</dbReference>
<dbReference type="PANTHER" id="PTHR11712">
    <property type="entry name" value="POLYKETIDE SYNTHASE-RELATED"/>
    <property type="match status" value="1"/>
</dbReference>
<dbReference type="NCBIfam" id="NF005589">
    <property type="entry name" value="PRK07314.1"/>
    <property type="match status" value="1"/>
</dbReference>
<dbReference type="GO" id="GO:0030497">
    <property type="term" value="P:fatty acid elongation"/>
    <property type="evidence" value="ECO:0007669"/>
    <property type="project" value="UniProtKB-ARBA"/>
</dbReference>